<dbReference type="Gene3D" id="2.30.30.140">
    <property type="match status" value="1"/>
</dbReference>
<proteinExistence type="inferred from homology"/>
<dbReference type="NCBIfam" id="TIGR00074">
    <property type="entry name" value="hypC_hupF"/>
    <property type="match status" value="1"/>
</dbReference>
<evidence type="ECO:0000313" key="3">
    <source>
        <dbReference type="EMBL" id="RZS57888.1"/>
    </source>
</evidence>
<dbReference type="AlphaFoldDB" id="A0A4Q7LVD5"/>
<dbReference type="InterPro" id="IPR001109">
    <property type="entry name" value="Hydrogenase_HupF/HypC"/>
</dbReference>
<dbReference type="GO" id="GO:0005506">
    <property type="term" value="F:iron ion binding"/>
    <property type="evidence" value="ECO:0007669"/>
    <property type="project" value="TreeGrafter"/>
</dbReference>
<dbReference type="SUPFAM" id="SSF159127">
    <property type="entry name" value="HupF/HypC-like"/>
    <property type="match status" value="1"/>
</dbReference>
<organism evidence="3 4">
    <name type="scientific">Sphaerotilus mobilis</name>
    <dbReference type="NCBI Taxonomy" id="47994"/>
    <lineage>
        <taxon>Bacteria</taxon>
        <taxon>Pseudomonadati</taxon>
        <taxon>Pseudomonadota</taxon>
        <taxon>Betaproteobacteria</taxon>
        <taxon>Burkholderiales</taxon>
        <taxon>Sphaerotilaceae</taxon>
        <taxon>Sphaerotilus</taxon>
    </lineage>
</organism>
<dbReference type="Pfam" id="PF01455">
    <property type="entry name" value="HupF_HypC"/>
    <property type="match status" value="1"/>
</dbReference>
<dbReference type="RefSeq" id="WP_130480101.1">
    <property type="nucleotide sequence ID" value="NZ_SGWV01000007.1"/>
</dbReference>
<reference evidence="3 4" key="1">
    <citation type="submission" date="2019-02" db="EMBL/GenBank/DDBJ databases">
        <title>Genomic Encyclopedia of Type Strains, Phase IV (KMG-IV): sequencing the most valuable type-strain genomes for metagenomic binning, comparative biology and taxonomic classification.</title>
        <authorList>
            <person name="Goeker M."/>
        </authorList>
    </citation>
    <scope>NUCLEOTIDE SEQUENCE [LARGE SCALE GENOMIC DNA]</scope>
    <source>
        <strain evidence="3 4">DSM 10617</strain>
    </source>
</reference>
<dbReference type="GO" id="GO:1902670">
    <property type="term" value="F:carbon dioxide binding"/>
    <property type="evidence" value="ECO:0007669"/>
    <property type="project" value="TreeGrafter"/>
</dbReference>
<comment type="caution">
    <text evidence="3">The sequence shown here is derived from an EMBL/GenBank/DDBJ whole genome shotgun (WGS) entry which is preliminary data.</text>
</comment>
<dbReference type="PANTHER" id="PTHR35177">
    <property type="entry name" value="HYDROGENASE MATURATION FACTOR HYBG"/>
    <property type="match status" value="1"/>
</dbReference>
<name>A0A4Q7LVD5_9BURK</name>
<dbReference type="PANTHER" id="PTHR35177:SF2">
    <property type="entry name" value="HYDROGENASE MATURATION FACTOR HYBG"/>
    <property type="match status" value="1"/>
</dbReference>
<evidence type="ECO:0000256" key="2">
    <source>
        <dbReference type="SAM" id="MobiDB-lite"/>
    </source>
</evidence>
<dbReference type="Proteomes" id="UP000293433">
    <property type="component" value="Unassembled WGS sequence"/>
</dbReference>
<evidence type="ECO:0000256" key="1">
    <source>
        <dbReference type="ARBA" id="ARBA00006018"/>
    </source>
</evidence>
<evidence type="ECO:0000313" key="4">
    <source>
        <dbReference type="Proteomes" id="UP000293433"/>
    </source>
</evidence>
<feature type="compositionally biased region" description="Polar residues" evidence="2">
    <location>
        <begin position="77"/>
        <end position="88"/>
    </location>
</feature>
<sequence>MCLALPARIVALLPDQQALVDLGGVRKPVDIALVPEARVDDYVVVHVGHAIGLIDPEEAARTLALFAEMDAVSGATSAAMSAANSDPQMTAPAGDRA</sequence>
<dbReference type="InterPro" id="IPR019812">
    <property type="entry name" value="Hydgase_assmbl_chp_CS"/>
</dbReference>
<protein>
    <submittedName>
        <fullName evidence="3">Hydrogenase expression/formation protein HypC</fullName>
    </submittedName>
</protein>
<dbReference type="GO" id="GO:0051604">
    <property type="term" value="P:protein maturation"/>
    <property type="evidence" value="ECO:0007669"/>
    <property type="project" value="TreeGrafter"/>
</dbReference>
<feature type="region of interest" description="Disordered" evidence="2">
    <location>
        <begin position="77"/>
        <end position="97"/>
    </location>
</feature>
<dbReference type="PROSITE" id="PS01097">
    <property type="entry name" value="HUPF_HYPC"/>
    <property type="match status" value="1"/>
</dbReference>
<keyword evidence="4" id="KW-1185">Reference proteome</keyword>
<dbReference type="PRINTS" id="PR00445">
    <property type="entry name" value="HUPFHYPC"/>
</dbReference>
<comment type="similarity">
    <text evidence="1">Belongs to the HupF/HypC family.</text>
</comment>
<dbReference type="EMBL" id="SGWV01000007">
    <property type="protein sequence ID" value="RZS57888.1"/>
    <property type="molecule type" value="Genomic_DNA"/>
</dbReference>
<accession>A0A4Q7LVD5</accession>
<dbReference type="OrthoDB" id="9806017at2"/>
<gene>
    <name evidence="3" type="ORF">EV685_0162</name>
</gene>